<proteinExistence type="predicted"/>
<keyword evidence="1" id="KW-0472">Membrane</keyword>
<dbReference type="RefSeq" id="YP_009199062.1">
    <property type="nucleotide sequence ID" value="NC_028805.1"/>
</dbReference>
<dbReference type="GeneID" id="26626127"/>
<dbReference type="EMBL" id="KT151955">
    <property type="protein sequence ID" value="ALA07131.1"/>
    <property type="molecule type" value="Genomic_DNA"/>
</dbReference>
<sequence length="56" mass="6454">MLFELLLVGLVGYGTYKGTKGMWRRAKQAHWAWGLLIPVLGIILFFMYMVWVSSFG</sequence>
<name>A0A0K2CMY1_9CAUD</name>
<evidence type="ECO:0000313" key="3">
    <source>
        <dbReference type="Proteomes" id="UP000208104"/>
    </source>
</evidence>
<evidence type="ECO:0000256" key="1">
    <source>
        <dbReference type="SAM" id="Phobius"/>
    </source>
</evidence>
<reference evidence="2 3" key="1">
    <citation type="journal article" date="2015" name="Genome Announc.">
        <title>Genome Sequences of Five Additional Brevibacillus laterosporus Bacteriophages.</title>
        <authorList>
            <person name="Merrill B.D."/>
            <person name="Berg J.A."/>
            <person name="Graves K.A."/>
            <person name="Ward A.T."/>
            <person name="Hilton J.A."/>
            <person name="Wake B.N."/>
            <person name="Grose J.H."/>
            <person name="Breakwell D.P."/>
            <person name="Burnett S.H."/>
        </authorList>
    </citation>
    <scope>NUCLEOTIDE SEQUENCE [LARGE SCALE GENOMIC DNA]</scope>
</reference>
<keyword evidence="3" id="KW-1185">Reference proteome</keyword>
<accession>A0A0K2CMY1</accession>
<keyword evidence="1" id="KW-0812">Transmembrane</keyword>
<keyword evidence="1" id="KW-1133">Transmembrane helix</keyword>
<protein>
    <submittedName>
        <fullName evidence="2">Uncharacterized protein</fullName>
    </submittedName>
</protein>
<dbReference type="KEGG" id="vg:26626127"/>
<gene>
    <name evidence="2" type="ORF">JENST_1</name>
</gene>
<organism evidence="2 3">
    <name type="scientific">Brevibacillus phage Jenst</name>
    <dbReference type="NCBI Taxonomy" id="1691954"/>
    <lineage>
        <taxon>Viruses</taxon>
        <taxon>Duplodnaviria</taxon>
        <taxon>Heunggongvirae</taxon>
        <taxon>Uroviricota</taxon>
        <taxon>Caudoviricetes</taxon>
        <taxon>Jenstvirus</taxon>
        <taxon>Jenstvirus jenst</taxon>
    </lineage>
</organism>
<dbReference type="Proteomes" id="UP000208104">
    <property type="component" value="Segment"/>
</dbReference>
<feature type="transmembrane region" description="Helical" evidence="1">
    <location>
        <begin position="31"/>
        <end position="51"/>
    </location>
</feature>
<evidence type="ECO:0000313" key="2">
    <source>
        <dbReference type="EMBL" id="ALA07131.1"/>
    </source>
</evidence>